<feature type="region of interest" description="Disordered" evidence="1">
    <location>
        <begin position="41"/>
        <end position="74"/>
    </location>
</feature>
<protein>
    <submittedName>
        <fullName evidence="2">Uncharacterized protein</fullName>
    </submittedName>
</protein>
<evidence type="ECO:0000313" key="2">
    <source>
        <dbReference type="EMBL" id="KAF7438494.1"/>
    </source>
</evidence>
<keyword evidence="3" id="KW-1185">Reference proteome</keyword>
<gene>
    <name evidence="2" type="ORF">H0235_000885</name>
</gene>
<dbReference type="AlphaFoldDB" id="A0A834PEZ3"/>
<reference evidence="2" key="1">
    <citation type="journal article" date="2020" name="G3 (Bethesda)">
        <title>High-Quality Assemblies for Three Invasive Social Wasps from the &lt;i&gt;Vespula&lt;/i&gt; Genus.</title>
        <authorList>
            <person name="Harrop T.W.R."/>
            <person name="Guhlin J."/>
            <person name="McLaughlin G.M."/>
            <person name="Permina E."/>
            <person name="Stockwell P."/>
            <person name="Gilligan J."/>
            <person name="Le Lec M.F."/>
            <person name="Gruber M.A.M."/>
            <person name="Quinn O."/>
            <person name="Lovegrove M."/>
            <person name="Duncan E.J."/>
            <person name="Remnant E.J."/>
            <person name="Van Eeckhoven J."/>
            <person name="Graham B."/>
            <person name="Knapp R.A."/>
            <person name="Langford K.W."/>
            <person name="Kronenberg Z."/>
            <person name="Press M.O."/>
            <person name="Eacker S.M."/>
            <person name="Wilson-Rankin E.E."/>
            <person name="Purcell J."/>
            <person name="Lester P.J."/>
            <person name="Dearden P.K."/>
        </authorList>
    </citation>
    <scope>NUCLEOTIDE SEQUENCE</scope>
    <source>
        <strain evidence="2">Volc-1</strain>
    </source>
</reference>
<organism evidence="2 3">
    <name type="scientific">Vespula pensylvanica</name>
    <name type="common">Western yellow jacket</name>
    <name type="synonym">Wasp</name>
    <dbReference type="NCBI Taxonomy" id="30213"/>
    <lineage>
        <taxon>Eukaryota</taxon>
        <taxon>Metazoa</taxon>
        <taxon>Ecdysozoa</taxon>
        <taxon>Arthropoda</taxon>
        <taxon>Hexapoda</taxon>
        <taxon>Insecta</taxon>
        <taxon>Pterygota</taxon>
        <taxon>Neoptera</taxon>
        <taxon>Endopterygota</taxon>
        <taxon>Hymenoptera</taxon>
        <taxon>Apocrita</taxon>
        <taxon>Aculeata</taxon>
        <taxon>Vespoidea</taxon>
        <taxon>Vespidae</taxon>
        <taxon>Vespinae</taxon>
        <taxon>Vespula</taxon>
    </lineage>
</organism>
<evidence type="ECO:0000313" key="3">
    <source>
        <dbReference type="Proteomes" id="UP000600918"/>
    </source>
</evidence>
<sequence>MGNGRTGSHADSERNTSSWPPVRHFPRHLPEYESVLADSPEWRRRVSDAGNSGEKRNRGEREDSSEAGGNPSSRTIKRLITLVRLVD</sequence>
<name>A0A834PEZ3_VESPE</name>
<comment type="caution">
    <text evidence="2">The sequence shown here is derived from an EMBL/GenBank/DDBJ whole genome shotgun (WGS) entry which is preliminary data.</text>
</comment>
<proteinExistence type="predicted"/>
<feature type="region of interest" description="Disordered" evidence="1">
    <location>
        <begin position="1"/>
        <end position="27"/>
    </location>
</feature>
<accession>A0A834PEZ3</accession>
<dbReference type="EMBL" id="JACSDY010000001">
    <property type="protein sequence ID" value="KAF7438494.1"/>
    <property type="molecule type" value="Genomic_DNA"/>
</dbReference>
<feature type="compositionally biased region" description="Basic and acidic residues" evidence="1">
    <location>
        <begin position="41"/>
        <end position="64"/>
    </location>
</feature>
<dbReference type="Proteomes" id="UP000600918">
    <property type="component" value="Unassembled WGS sequence"/>
</dbReference>
<evidence type="ECO:0000256" key="1">
    <source>
        <dbReference type="SAM" id="MobiDB-lite"/>
    </source>
</evidence>